<name>A0A9X3F700_9BACT</name>
<dbReference type="PROSITE" id="PS51257">
    <property type="entry name" value="PROKAR_LIPOPROTEIN"/>
    <property type="match status" value="1"/>
</dbReference>
<dbReference type="Pfam" id="PF14322">
    <property type="entry name" value="SusD-like_3"/>
    <property type="match status" value="1"/>
</dbReference>
<evidence type="ECO:0000313" key="8">
    <source>
        <dbReference type="EMBL" id="MCY1720962.1"/>
    </source>
</evidence>
<keyword evidence="3" id="KW-0732">Signal</keyword>
<feature type="domain" description="RagB/SusD" evidence="6">
    <location>
        <begin position="355"/>
        <end position="498"/>
    </location>
</feature>
<dbReference type="RefSeq" id="WP_343333296.1">
    <property type="nucleotide sequence ID" value="NZ_JAPOHD010000024.1"/>
</dbReference>
<keyword evidence="4" id="KW-0472">Membrane</keyword>
<evidence type="ECO:0000256" key="3">
    <source>
        <dbReference type="ARBA" id="ARBA00022729"/>
    </source>
</evidence>
<dbReference type="InterPro" id="IPR033985">
    <property type="entry name" value="SusD-like_N"/>
</dbReference>
<accession>A0A9X3F700</accession>
<proteinExistence type="inferred from homology"/>
<evidence type="ECO:0000256" key="2">
    <source>
        <dbReference type="ARBA" id="ARBA00006275"/>
    </source>
</evidence>
<dbReference type="SUPFAM" id="SSF48452">
    <property type="entry name" value="TPR-like"/>
    <property type="match status" value="1"/>
</dbReference>
<organism evidence="8 9">
    <name type="scientific">Draconibacterium aestuarii</name>
    <dbReference type="NCBI Taxonomy" id="2998507"/>
    <lineage>
        <taxon>Bacteria</taxon>
        <taxon>Pseudomonadati</taxon>
        <taxon>Bacteroidota</taxon>
        <taxon>Bacteroidia</taxon>
        <taxon>Marinilabiliales</taxon>
        <taxon>Prolixibacteraceae</taxon>
        <taxon>Draconibacterium</taxon>
    </lineage>
</organism>
<gene>
    <name evidence="8" type="ORF">OU798_11460</name>
</gene>
<evidence type="ECO:0000259" key="6">
    <source>
        <dbReference type="Pfam" id="PF07980"/>
    </source>
</evidence>
<evidence type="ECO:0000259" key="7">
    <source>
        <dbReference type="Pfam" id="PF14322"/>
    </source>
</evidence>
<keyword evidence="9" id="KW-1185">Reference proteome</keyword>
<dbReference type="Gene3D" id="1.25.40.390">
    <property type="match status" value="1"/>
</dbReference>
<feature type="domain" description="SusD-like N-terminal" evidence="7">
    <location>
        <begin position="26"/>
        <end position="232"/>
    </location>
</feature>
<evidence type="ECO:0000256" key="5">
    <source>
        <dbReference type="ARBA" id="ARBA00023237"/>
    </source>
</evidence>
<protein>
    <submittedName>
        <fullName evidence="8">RagB/SusD family nutrient uptake outer membrane protein</fullName>
    </submittedName>
</protein>
<dbReference type="Proteomes" id="UP001145087">
    <property type="component" value="Unassembled WGS sequence"/>
</dbReference>
<comment type="subcellular location">
    <subcellularLocation>
        <location evidence="1">Cell outer membrane</location>
    </subcellularLocation>
</comment>
<evidence type="ECO:0000313" key="9">
    <source>
        <dbReference type="Proteomes" id="UP001145087"/>
    </source>
</evidence>
<comment type="similarity">
    <text evidence="2">Belongs to the SusD family.</text>
</comment>
<keyword evidence="5" id="KW-0998">Cell outer membrane</keyword>
<reference evidence="8" key="1">
    <citation type="submission" date="2022-11" db="EMBL/GenBank/DDBJ databases">
        <title>Marilongibacter aestuarii gen. nov., sp. nov., isolated from tidal flat sediment.</title>
        <authorList>
            <person name="Jiayan W."/>
        </authorList>
    </citation>
    <scope>NUCLEOTIDE SEQUENCE</scope>
    <source>
        <strain evidence="8">Z1-6</strain>
    </source>
</reference>
<dbReference type="CDD" id="cd08977">
    <property type="entry name" value="SusD"/>
    <property type="match status" value="1"/>
</dbReference>
<dbReference type="GO" id="GO:0009279">
    <property type="term" value="C:cell outer membrane"/>
    <property type="evidence" value="ECO:0007669"/>
    <property type="project" value="UniProtKB-SubCell"/>
</dbReference>
<dbReference type="Pfam" id="PF07980">
    <property type="entry name" value="SusD_RagB"/>
    <property type="match status" value="1"/>
</dbReference>
<dbReference type="AlphaFoldDB" id="A0A9X3F700"/>
<evidence type="ECO:0000256" key="1">
    <source>
        <dbReference type="ARBA" id="ARBA00004442"/>
    </source>
</evidence>
<dbReference type="InterPro" id="IPR011990">
    <property type="entry name" value="TPR-like_helical_dom_sf"/>
</dbReference>
<evidence type="ECO:0000256" key="4">
    <source>
        <dbReference type="ARBA" id="ARBA00023136"/>
    </source>
</evidence>
<dbReference type="EMBL" id="JAPOHD010000024">
    <property type="protein sequence ID" value="MCY1720962.1"/>
    <property type="molecule type" value="Genomic_DNA"/>
</dbReference>
<comment type="caution">
    <text evidence="8">The sequence shown here is derived from an EMBL/GenBank/DDBJ whole genome shotgun (WGS) entry which is preliminary data.</text>
</comment>
<sequence length="499" mass="56586">MKKIIYSISLILVTGFLFYSCDEEEFLNELPISELSTGDFFETSAQFEQAVNAAYTNLGALAGNQSIGVGDGTFWAMGEMRSDNTTFQDNLTDQSGHRYWHLDQFIMNAQNEIVSIAWNQCYEGIGKCNIVMQYSEEAEYENKSRYIAEVKYLRALYYFTLVRHFGDVPLITAPAGSYNEAFEGNKRVSTELVYDQIVADLNDAKQNLPKSYSGKNVGRATEGAARTLLGKVLMWRDQYSEAATELEAVVNSKEYDILDDYASVFDLNNENNEEIVFSIQFIEGTYGLGSANMYRFTPWNAGTTYLPQPQILARTGMNIPTSDLINSFEEGDERLSMIDFSWVDEEFGIYNGNIVPFTRKFWDPNHAVQYVAGSDFPLFRYPHVLLMLAECYLRDGGGDPAPLVNQVRERAGLDPLSTVTIDDVIHERRVEFHCEADRWDVLVRTGKAVEVMTAHGAEERQNRPNTIRGQAYNKINILFPIPSSVLENDPTMEQNSEYK</sequence>
<dbReference type="InterPro" id="IPR012944">
    <property type="entry name" value="SusD_RagB_dom"/>
</dbReference>